<evidence type="ECO:0000256" key="8">
    <source>
        <dbReference type="SAM" id="MobiDB-lite"/>
    </source>
</evidence>
<dbReference type="STRING" id="595528.A0A0D2X0V5"/>
<evidence type="ECO:0000313" key="11">
    <source>
        <dbReference type="Proteomes" id="UP000008743"/>
    </source>
</evidence>
<protein>
    <recommendedName>
        <fullName evidence="9">Peptidase M3A/M3B catalytic domain-containing protein</fullName>
    </recommendedName>
</protein>
<dbReference type="PANTHER" id="PTHR11804">
    <property type="entry name" value="PROTEASE M3 THIMET OLIGOPEPTIDASE-RELATED"/>
    <property type="match status" value="1"/>
</dbReference>
<dbReference type="PANTHER" id="PTHR11804:SF79">
    <property type="entry name" value="MITOCHONDRIAL INTERMEDIATE PEPTIDASE"/>
    <property type="match status" value="1"/>
</dbReference>
<feature type="region of interest" description="Disordered" evidence="8">
    <location>
        <begin position="55"/>
        <end position="74"/>
    </location>
</feature>
<organism evidence="10 11">
    <name type="scientific">Capsaspora owczarzaki (strain ATCC 30864)</name>
    <dbReference type="NCBI Taxonomy" id="595528"/>
    <lineage>
        <taxon>Eukaryota</taxon>
        <taxon>Filasterea</taxon>
        <taxon>Capsaspora</taxon>
    </lineage>
</organism>
<dbReference type="EMBL" id="KE346360">
    <property type="protein sequence ID" value="KJE89719.1"/>
    <property type="molecule type" value="Genomic_DNA"/>
</dbReference>
<dbReference type="GO" id="GO:0006508">
    <property type="term" value="P:proteolysis"/>
    <property type="evidence" value="ECO:0007669"/>
    <property type="project" value="UniProtKB-KW"/>
</dbReference>
<dbReference type="Gene3D" id="3.40.390.10">
    <property type="entry name" value="Collagenase (Catalytic Domain)"/>
    <property type="match status" value="1"/>
</dbReference>
<keyword evidence="2 7" id="KW-0645">Protease</keyword>
<evidence type="ECO:0000259" key="9">
    <source>
        <dbReference type="Pfam" id="PF01432"/>
    </source>
</evidence>
<feature type="domain" description="Peptidase M3A/M3B catalytic" evidence="9">
    <location>
        <begin position="374"/>
        <end position="578"/>
    </location>
</feature>
<dbReference type="GO" id="GO:0004222">
    <property type="term" value="F:metalloendopeptidase activity"/>
    <property type="evidence" value="ECO:0007669"/>
    <property type="project" value="InterPro"/>
</dbReference>
<dbReference type="Proteomes" id="UP000008743">
    <property type="component" value="Unassembled WGS sequence"/>
</dbReference>
<comment type="similarity">
    <text evidence="1 7">Belongs to the peptidase M3 family.</text>
</comment>
<dbReference type="PhylomeDB" id="A0A0D2X0V5"/>
<evidence type="ECO:0000256" key="2">
    <source>
        <dbReference type="ARBA" id="ARBA00022670"/>
    </source>
</evidence>
<dbReference type="InterPro" id="IPR024077">
    <property type="entry name" value="Neurolysin/TOP_dom2"/>
</dbReference>
<dbReference type="Pfam" id="PF01432">
    <property type="entry name" value="Peptidase_M3"/>
    <property type="match status" value="1"/>
</dbReference>
<evidence type="ECO:0000256" key="6">
    <source>
        <dbReference type="ARBA" id="ARBA00023049"/>
    </source>
</evidence>
<dbReference type="InterPro" id="IPR045090">
    <property type="entry name" value="Pept_M3A_M3B"/>
</dbReference>
<gene>
    <name evidence="10" type="ORF">CAOG_001150</name>
</gene>
<dbReference type="Gene3D" id="1.10.1370.10">
    <property type="entry name" value="Neurolysin, domain 3"/>
    <property type="match status" value="1"/>
</dbReference>
<dbReference type="RefSeq" id="XP_004366021.2">
    <property type="nucleotide sequence ID" value="XM_004365964.2"/>
</dbReference>
<keyword evidence="3 7" id="KW-0479">Metal-binding</keyword>
<dbReference type="InParanoid" id="A0A0D2X0V5"/>
<dbReference type="GO" id="GO:0046872">
    <property type="term" value="F:metal ion binding"/>
    <property type="evidence" value="ECO:0007669"/>
    <property type="project" value="UniProtKB-UniRule"/>
</dbReference>
<accession>A0A0D2X0V5</accession>
<evidence type="ECO:0000256" key="1">
    <source>
        <dbReference type="ARBA" id="ARBA00006040"/>
    </source>
</evidence>
<dbReference type="SUPFAM" id="SSF55486">
    <property type="entry name" value="Metalloproteases ('zincins'), catalytic domain"/>
    <property type="match status" value="1"/>
</dbReference>
<proteinExistence type="inferred from homology"/>
<dbReference type="GO" id="GO:0006518">
    <property type="term" value="P:peptide metabolic process"/>
    <property type="evidence" value="ECO:0007669"/>
    <property type="project" value="TreeGrafter"/>
</dbReference>
<evidence type="ECO:0000256" key="5">
    <source>
        <dbReference type="ARBA" id="ARBA00022833"/>
    </source>
</evidence>
<keyword evidence="6 7" id="KW-0482">Metalloprotease</keyword>
<keyword evidence="4 7" id="KW-0378">Hydrolase</keyword>
<keyword evidence="5 7" id="KW-0862">Zinc</keyword>
<sequence length="590" mass="64402">MLRLGTLIRLAPRLQSATVVVPPNNNAAAAAAVYVAHSPARRSIAGLAEMLDGNARRSSSNGRGAGLESAPFGTGSVGGGVGGGSGMDGMLHPTALQYGGYGAGGAFGGSSSSSSFSSATGTGTGAGTGTAKLAGAHNGALYCDPVTGEVQWPQPCSVPPEQPGSLFGVTGLCTPADFATATTRTLTECARIVSCIPTVEGPMIVRAMDELSNIICSLSDPCEFIRQNHTNETIRQVAQDTCQTLHAFVDRLNTHRGIQIALDSFINDKATFDAQDYDLRRTAELFMSDFVLHGLHLPEGKERDQVVQLNEEILGQGYLFTREDSPTETFIINSNVYNTLTPSMRSQCRGRNDGNYDAPLAMASNCPDHLPEPTRKRLFIAAAEARPDRLDALVKMLRARYDLAKLLGYPSHVHRVVRQDAYLENPEVLRTFLERLSERIREPVRRDLATLRRLQVNPSQDINPWDLAPLANRLTCVNEDVLEYFSLGNCLTALQEIVRNLFDVELRWVEMQPGELWAPHVYKIAVYHAKATCISIFLDLFSRRGKSDKSANYMIRGSCERLDGRWWPCLAAFTNHHRANPSASIQQHSS</sequence>
<evidence type="ECO:0000256" key="7">
    <source>
        <dbReference type="RuleBase" id="RU003435"/>
    </source>
</evidence>
<name>A0A0D2X0V5_CAPO3</name>
<dbReference type="InterPro" id="IPR001567">
    <property type="entry name" value="Pept_M3A_M3B_dom"/>
</dbReference>
<dbReference type="OrthoDB" id="17530at2759"/>
<dbReference type="InterPro" id="IPR024079">
    <property type="entry name" value="MetalloPept_cat_dom_sf"/>
</dbReference>
<keyword evidence="11" id="KW-1185">Reference proteome</keyword>
<dbReference type="GO" id="GO:0005739">
    <property type="term" value="C:mitochondrion"/>
    <property type="evidence" value="ECO:0007669"/>
    <property type="project" value="TreeGrafter"/>
</dbReference>
<evidence type="ECO:0000313" key="10">
    <source>
        <dbReference type="EMBL" id="KJE89719.1"/>
    </source>
</evidence>
<evidence type="ECO:0000256" key="3">
    <source>
        <dbReference type="ARBA" id="ARBA00022723"/>
    </source>
</evidence>
<comment type="cofactor">
    <cofactor evidence="7">
        <name>Zn(2+)</name>
        <dbReference type="ChEBI" id="CHEBI:29105"/>
    </cofactor>
    <text evidence="7">Binds 1 zinc ion.</text>
</comment>
<reference evidence="11" key="1">
    <citation type="submission" date="2011-02" db="EMBL/GenBank/DDBJ databases">
        <title>The Genome Sequence of Capsaspora owczarzaki ATCC 30864.</title>
        <authorList>
            <person name="Russ C."/>
            <person name="Cuomo C."/>
            <person name="Burger G."/>
            <person name="Gray M.W."/>
            <person name="Holland P.W.H."/>
            <person name="King N."/>
            <person name="Lang F.B.F."/>
            <person name="Roger A.J."/>
            <person name="Ruiz-Trillo I."/>
            <person name="Young S.K."/>
            <person name="Zeng Q."/>
            <person name="Gargeya S."/>
            <person name="Alvarado L."/>
            <person name="Berlin A."/>
            <person name="Chapman S.B."/>
            <person name="Chen Z."/>
            <person name="Freedman E."/>
            <person name="Gellesch M."/>
            <person name="Goldberg J."/>
            <person name="Griggs A."/>
            <person name="Gujja S."/>
            <person name="Heilman E."/>
            <person name="Heiman D."/>
            <person name="Howarth C."/>
            <person name="Mehta T."/>
            <person name="Neiman D."/>
            <person name="Pearson M."/>
            <person name="Roberts A."/>
            <person name="Saif S."/>
            <person name="Shea T."/>
            <person name="Shenoy N."/>
            <person name="Sisk P."/>
            <person name="Stolte C."/>
            <person name="Sykes S."/>
            <person name="White J."/>
            <person name="Yandava C."/>
            <person name="Haas B."/>
            <person name="Nusbaum C."/>
            <person name="Birren B."/>
        </authorList>
    </citation>
    <scope>NUCLEOTIDE SEQUENCE</scope>
    <source>
        <strain evidence="11">ATCC 30864</strain>
    </source>
</reference>
<dbReference type="AlphaFoldDB" id="A0A0D2X0V5"/>
<dbReference type="eggNOG" id="KOG2090">
    <property type="taxonomic scope" value="Eukaryota"/>
</dbReference>
<evidence type="ECO:0000256" key="4">
    <source>
        <dbReference type="ARBA" id="ARBA00022801"/>
    </source>
</evidence>